<feature type="non-terminal residue" evidence="11">
    <location>
        <position position="515"/>
    </location>
</feature>
<evidence type="ECO:0000256" key="1">
    <source>
        <dbReference type="ARBA" id="ARBA00004236"/>
    </source>
</evidence>
<dbReference type="EMBL" id="JABEZW010000003">
    <property type="protein sequence ID" value="MBA0761415.1"/>
    <property type="molecule type" value="Genomic_DNA"/>
</dbReference>
<proteinExistence type="predicted"/>
<dbReference type="GO" id="GO:0004674">
    <property type="term" value="F:protein serine/threonine kinase activity"/>
    <property type="evidence" value="ECO:0007669"/>
    <property type="project" value="UniProtKB-EC"/>
</dbReference>
<dbReference type="GO" id="GO:0005524">
    <property type="term" value="F:ATP binding"/>
    <property type="evidence" value="ECO:0007669"/>
    <property type="project" value="UniProtKB-UniRule"/>
</dbReference>
<dbReference type="SMART" id="SM00220">
    <property type="entry name" value="S_TKc"/>
    <property type="match status" value="1"/>
</dbReference>
<keyword evidence="12" id="KW-1185">Reference proteome</keyword>
<reference evidence="11 12" key="1">
    <citation type="journal article" date="2019" name="Genome Biol. Evol.">
        <title>Insights into the evolution of the New World diploid cottons (Gossypium, subgenus Houzingenia) based on genome sequencing.</title>
        <authorList>
            <person name="Grover C.E."/>
            <person name="Arick M.A. 2nd"/>
            <person name="Thrash A."/>
            <person name="Conover J.L."/>
            <person name="Sanders W.S."/>
            <person name="Peterson D.G."/>
            <person name="Frelichowski J.E."/>
            <person name="Scheffler J.A."/>
            <person name="Scheffler B.E."/>
            <person name="Wendel J.F."/>
        </authorList>
    </citation>
    <scope>NUCLEOTIDE SEQUENCE [LARGE SCALE GENOMIC DNA]</scope>
    <source>
        <strain evidence="11">8</strain>
        <tissue evidence="11">Leaf</tissue>
    </source>
</reference>
<dbReference type="InterPro" id="IPR001245">
    <property type="entry name" value="Ser-Thr/Tyr_kinase_cat_dom"/>
</dbReference>
<dbReference type="Gene3D" id="1.10.510.10">
    <property type="entry name" value="Transferase(Phosphotransferase) domain 1"/>
    <property type="match status" value="1"/>
</dbReference>
<evidence type="ECO:0000313" key="11">
    <source>
        <dbReference type="EMBL" id="MBA0761415.1"/>
    </source>
</evidence>
<dbReference type="AlphaFoldDB" id="A0A7J9DLW3"/>
<dbReference type="Pfam" id="PF07714">
    <property type="entry name" value="PK_Tyr_Ser-Thr"/>
    <property type="match status" value="1"/>
</dbReference>
<keyword evidence="5 8" id="KW-0547">Nucleotide-binding</keyword>
<dbReference type="InterPro" id="IPR050823">
    <property type="entry name" value="Plant_Ser_Thr_Prot_Kinase"/>
</dbReference>
<feature type="binding site" evidence="8">
    <location>
        <position position="74"/>
    </location>
    <ligand>
        <name>ATP</name>
        <dbReference type="ChEBI" id="CHEBI:30616"/>
    </ligand>
</feature>
<feature type="region of interest" description="Disordered" evidence="9">
    <location>
        <begin position="395"/>
        <end position="436"/>
    </location>
</feature>
<dbReference type="PROSITE" id="PS50011">
    <property type="entry name" value="PROTEIN_KINASE_DOM"/>
    <property type="match status" value="1"/>
</dbReference>
<dbReference type="EC" id="2.7.11.1" evidence="2"/>
<dbReference type="InterPro" id="IPR000719">
    <property type="entry name" value="Prot_kinase_dom"/>
</dbReference>
<feature type="compositionally biased region" description="Low complexity" evidence="9">
    <location>
        <begin position="417"/>
        <end position="432"/>
    </location>
</feature>
<keyword evidence="3" id="KW-1003">Cell membrane</keyword>
<feature type="compositionally biased region" description="Polar residues" evidence="9">
    <location>
        <begin position="395"/>
        <end position="411"/>
    </location>
</feature>
<evidence type="ECO:0000256" key="6">
    <source>
        <dbReference type="ARBA" id="ARBA00022777"/>
    </source>
</evidence>
<evidence type="ECO:0000259" key="10">
    <source>
        <dbReference type="PROSITE" id="PS50011"/>
    </source>
</evidence>
<evidence type="ECO:0000256" key="8">
    <source>
        <dbReference type="PROSITE-ProRule" id="PRU10141"/>
    </source>
</evidence>
<dbReference type="SUPFAM" id="SSF56112">
    <property type="entry name" value="Protein kinase-like (PK-like)"/>
    <property type="match status" value="1"/>
</dbReference>
<evidence type="ECO:0000256" key="7">
    <source>
        <dbReference type="ARBA" id="ARBA00022840"/>
    </source>
</evidence>
<gene>
    <name evidence="11" type="ORF">Gotri_024067</name>
</gene>
<keyword evidence="3" id="KW-0472">Membrane</keyword>
<keyword evidence="7 8" id="KW-0067">ATP-binding</keyword>
<sequence>PNLRLNETTGSGCILSPPLLKSFTYSELEQATMNFSSQNLIGEGGFGYVYMGFIDEQTLSAASPESGKAVAVKKLSPTGTQGHEQWLTELGNLGRLRHRNLVKLFGYCSQGEDRLLVYEYLSKGSLQDLLFKGELIPFSTYALLLMIAFRIMPKDVCLFINFDAVLISDCSPPLSWETRVGIAIDTARVLSFLHELGLILRDIKSANILLDSDFSAKLSDLGYAIEGPTGDQSYVLTRVFGTEGYTDPQYLATGYYGCPLMQSLFTIVFGKALGHLIVRMSSSNVVQAVCQTAAGIMEFLVDWAKPYLGDKRLLSRIMDTKLNGNYSKREAYGVAVIALQCVSEDKVRPSMAEVLSALRHLRLLSGSHASPTGVPSSSVGFKVDRPWLPLPPLDSVSSQRSISPLCSSDFSSPRHVPSSPSNGPRSSLSSQSDGPPFSLRELRRQLFSRQDRGSSGRTISPPLVSTLSPSDLPLSFLGSPSNVSGLVSPSSDVPQVKSSKYNNKYPLKGALWNSY</sequence>
<name>A0A7J9DLW3_9ROSI</name>
<dbReference type="PANTHER" id="PTHR45621">
    <property type="entry name" value="OS01G0588500 PROTEIN-RELATED"/>
    <property type="match status" value="1"/>
</dbReference>
<feature type="domain" description="Protein kinase" evidence="10">
    <location>
        <begin position="35"/>
        <end position="363"/>
    </location>
</feature>
<evidence type="ECO:0000256" key="9">
    <source>
        <dbReference type="SAM" id="MobiDB-lite"/>
    </source>
</evidence>
<comment type="subcellular location">
    <subcellularLocation>
        <location evidence="1">Cell membrane</location>
    </subcellularLocation>
</comment>
<evidence type="ECO:0000313" key="12">
    <source>
        <dbReference type="Proteomes" id="UP000593568"/>
    </source>
</evidence>
<dbReference type="FunFam" id="3.30.200.20:FF:000228">
    <property type="entry name" value="Serine/threonine-protein kinase BIK1"/>
    <property type="match status" value="1"/>
</dbReference>
<evidence type="ECO:0000256" key="3">
    <source>
        <dbReference type="ARBA" id="ARBA00022475"/>
    </source>
</evidence>
<dbReference type="Proteomes" id="UP000593568">
    <property type="component" value="Unassembled WGS sequence"/>
</dbReference>
<dbReference type="Gene3D" id="3.30.200.20">
    <property type="entry name" value="Phosphorylase Kinase, domain 1"/>
    <property type="match status" value="1"/>
</dbReference>
<keyword evidence="6" id="KW-0418">Kinase</keyword>
<comment type="caution">
    <text evidence="11">The sequence shown here is derived from an EMBL/GenBank/DDBJ whole genome shotgun (WGS) entry which is preliminary data.</text>
</comment>
<dbReference type="PROSITE" id="PS00107">
    <property type="entry name" value="PROTEIN_KINASE_ATP"/>
    <property type="match status" value="1"/>
</dbReference>
<evidence type="ECO:0000256" key="4">
    <source>
        <dbReference type="ARBA" id="ARBA00022679"/>
    </source>
</evidence>
<evidence type="ECO:0000256" key="5">
    <source>
        <dbReference type="ARBA" id="ARBA00022741"/>
    </source>
</evidence>
<accession>A0A7J9DLW3</accession>
<dbReference type="GO" id="GO:0005886">
    <property type="term" value="C:plasma membrane"/>
    <property type="evidence" value="ECO:0007669"/>
    <property type="project" value="UniProtKB-SubCell"/>
</dbReference>
<protein>
    <recommendedName>
        <fullName evidence="2">non-specific serine/threonine protein kinase</fullName>
        <ecNumber evidence="2">2.7.11.1</ecNumber>
    </recommendedName>
</protein>
<evidence type="ECO:0000256" key="2">
    <source>
        <dbReference type="ARBA" id="ARBA00012513"/>
    </source>
</evidence>
<dbReference type="InterPro" id="IPR011009">
    <property type="entry name" value="Kinase-like_dom_sf"/>
</dbReference>
<dbReference type="InterPro" id="IPR017441">
    <property type="entry name" value="Protein_kinase_ATP_BS"/>
</dbReference>
<keyword evidence="4" id="KW-0808">Transferase</keyword>
<organism evidence="11 12">
    <name type="scientific">Gossypium trilobum</name>
    <dbReference type="NCBI Taxonomy" id="34281"/>
    <lineage>
        <taxon>Eukaryota</taxon>
        <taxon>Viridiplantae</taxon>
        <taxon>Streptophyta</taxon>
        <taxon>Embryophyta</taxon>
        <taxon>Tracheophyta</taxon>
        <taxon>Spermatophyta</taxon>
        <taxon>Magnoliopsida</taxon>
        <taxon>eudicotyledons</taxon>
        <taxon>Gunneridae</taxon>
        <taxon>Pentapetalae</taxon>
        <taxon>rosids</taxon>
        <taxon>malvids</taxon>
        <taxon>Malvales</taxon>
        <taxon>Malvaceae</taxon>
        <taxon>Malvoideae</taxon>
        <taxon>Gossypium</taxon>
    </lineage>
</organism>